<accession>A0A7R9AAG3</accession>
<name>A0A7R9AAG3_9CRUS</name>
<evidence type="ECO:0000259" key="2">
    <source>
        <dbReference type="Pfam" id="PF16521"/>
    </source>
</evidence>
<dbReference type="EMBL" id="LR902334">
    <property type="protein sequence ID" value="CAD7250369.1"/>
    <property type="molecule type" value="Genomic_DNA"/>
</dbReference>
<evidence type="ECO:0000313" key="4">
    <source>
        <dbReference type="Proteomes" id="UP000677054"/>
    </source>
</evidence>
<sequence>MDSPLNVDIHIFEDFNLLLSSKQFSHVVMHIGRDDMQMCELNLEETGLTRKRGAEILEQEFEREWKKHGGSSYVPSPTQRPARR</sequence>
<dbReference type="InterPro" id="IPR032412">
    <property type="entry name" value="Myosin-VI_CBD"/>
</dbReference>
<keyword evidence="4" id="KW-1185">Reference proteome</keyword>
<dbReference type="OrthoDB" id="6108017at2759"/>
<protein>
    <recommendedName>
        <fullName evidence="2">Myosin VI cargo binding domain-containing protein</fullName>
    </recommendedName>
</protein>
<dbReference type="EMBL" id="CAJPEV010002817">
    <property type="protein sequence ID" value="CAG0898125.1"/>
    <property type="molecule type" value="Genomic_DNA"/>
</dbReference>
<dbReference type="AlphaFoldDB" id="A0A7R9AAG3"/>
<feature type="region of interest" description="Disordered" evidence="1">
    <location>
        <begin position="64"/>
        <end position="84"/>
    </location>
</feature>
<proteinExistence type="predicted"/>
<evidence type="ECO:0000313" key="3">
    <source>
        <dbReference type="EMBL" id="CAD7250369.1"/>
    </source>
</evidence>
<dbReference type="Proteomes" id="UP000677054">
    <property type="component" value="Unassembled WGS sequence"/>
</dbReference>
<feature type="domain" description="Myosin VI cargo binding" evidence="2">
    <location>
        <begin position="25"/>
        <end position="70"/>
    </location>
</feature>
<evidence type="ECO:0000256" key="1">
    <source>
        <dbReference type="SAM" id="MobiDB-lite"/>
    </source>
</evidence>
<dbReference type="Pfam" id="PF16521">
    <property type="entry name" value="Myosin-VI_CBD"/>
    <property type="match status" value="1"/>
</dbReference>
<organism evidence="3">
    <name type="scientific">Darwinula stevensoni</name>
    <dbReference type="NCBI Taxonomy" id="69355"/>
    <lineage>
        <taxon>Eukaryota</taxon>
        <taxon>Metazoa</taxon>
        <taxon>Ecdysozoa</taxon>
        <taxon>Arthropoda</taxon>
        <taxon>Crustacea</taxon>
        <taxon>Oligostraca</taxon>
        <taxon>Ostracoda</taxon>
        <taxon>Podocopa</taxon>
        <taxon>Podocopida</taxon>
        <taxon>Darwinulocopina</taxon>
        <taxon>Darwinuloidea</taxon>
        <taxon>Darwinulidae</taxon>
        <taxon>Darwinula</taxon>
    </lineage>
</organism>
<feature type="compositionally biased region" description="Polar residues" evidence="1">
    <location>
        <begin position="73"/>
        <end position="84"/>
    </location>
</feature>
<reference evidence="3" key="1">
    <citation type="submission" date="2020-11" db="EMBL/GenBank/DDBJ databases">
        <authorList>
            <person name="Tran Van P."/>
        </authorList>
    </citation>
    <scope>NUCLEOTIDE SEQUENCE</scope>
</reference>
<gene>
    <name evidence="3" type="ORF">DSTB1V02_LOCUS10148</name>
</gene>